<dbReference type="OrthoDB" id="2426225at2759"/>
<name>A0A197K7L0_9FUNG</name>
<gene>
    <name evidence="2" type="ORF">K457DRAFT_14880</name>
</gene>
<evidence type="ECO:0000256" key="1">
    <source>
        <dbReference type="SAM" id="MobiDB-lite"/>
    </source>
</evidence>
<dbReference type="Proteomes" id="UP000078512">
    <property type="component" value="Unassembled WGS sequence"/>
</dbReference>
<reference evidence="2 3" key="1">
    <citation type="submission" date="2016-05" db="EMBL/GenBank/DDBJ databases">
        <title>Genome sequencing reveals origins of a unique bacterial endosymbiosis in the earliest lineages of terrestrial Fungi.</title>
        <authorList>
            <consortium name="DOE Joint Genome Institute"/>
            <person name="Uehling J."/>
            <person name="Gryganskyi A."/>
            <person name="Hameed K."/>
            <person name="Tschaplinski T."/>
            <person name="Misztal P."/>
            <person name="Wu S."/>
            <person name="Desiro A."/>
            <person name="Vande Pol N."/>
            <person name="Du Z.-Y."/>
            <person name="Zienkiewicz A."/>
            <person name="Zienkiewicz K."/>
            <person name="Morin E."/>
            <person name="Tisserant E."/>
            <person name="Splivallo R."/>
            <person name="Hainaut M."/>
            <person name="Henrissat B."/>
            <person name="Ohm R."/>
            <person name="Kuo A."/>
            <person name="Yan J."/>
            <person name="Lipzen A."/>
            <person name="Nolan M."/>
            <person name="Labutti K."/>
            <person name="Barry K."/>
            <person name="Goldstein A."/>
            <person name="Labbe J."/>
            <person name="Schadt C."/>
            <person name="Tuskan G."/>
            <person name="Grigoriev I."/>
            <person name="Martin F."/>
            <person name="Vilgalys R."/>
            <person name="Bonito G."/>
        </authorList>
    </citation>
    <scope>NUCLEOTIDE SEQUENCE [LARGE SCALE GENOMIC DNA]</scope>
    <source>
        <strain evidence="2 3">AG-77</strain>
    </source>
</reference>
<keyword evidence="3" id="KW-1185">Reference proteome</keyword>
<accession>A0A197K7L0</accession>
<dbReference type="AlphaFoldDB" id="A0A197K7L0"/>
<sequence length="101" mass="11418">MRRNHGRNGGGSGGGGSGRVPRRHVDPSSRIGLAEHCPLLEAIRVTQDATAFYRPMFAPELKVVKAEDILERLWVCLDREEFWCQIVEVPYLTAEEEQKVQ</sequence>
<dbReference type="EMBL" id="KV442020">
    <property type="protein sequence ID" value="OAQ33662.1"/>
    <property type="molecule type" value="Genomic_DNA"/>
</dbReference>
<proteinExistence type="predicted"/>
<evidence type="ECO:0000313" key="3">
    <source>
        <dbReference type="Proteomes" id="UP000078512"/>
    </source>
</evidence>
<feature type="compositionally biased region" description="Gly residues" evidence="1">
    <location>
        <begin position="7"/>
        <end position="18"/>
    </location>
</feature>
<organism evidence="2 3">
    <name type="scientific">Linnemannia elongata AG-77</name>
    <dbReference type="NCBI Taxonomy" id="1314771"/>
    <lineage>
        <taxon>Eukaryota</taxon>
        <taxon>Fungi</taxon>
        <taxon>Fungi incertae sedis</taxon>
        <taxon>Mucoromycota</taxon>
        <taxon>Mortierellomycotina</taxon>
        <taxon>Mortierellomycetes</taxon>
        <taxon>Mortierellales</taxon>
        <taxon>Mortierellaceae</taxon>
        <taxon>Linnemannia</taxon>
    </lineage>
</organism>
<feature type="region of interest" description="Disordered" evidence="1">
    <location>
        <begin position="1"/>
        <end position="26"/>
    </location>
</feature>
<evidence type="ECO:0000313" key="2">
    <source>
        <dbReference type="EMBL" id="OAQ33662.1"/>
    </source>
</evidence>
<protein>
    <submittedName>
        <fullName evidence="2">Uncharacterized protein</fullName>
    </submittedName>
</protein>